<evidence type="ECO:0000259" key="9">
    <source>
        <dbReference type="PROSITE" id="PS50156"/>
    </source>
</evidence>
<dbReference type="InterPro" id="IPR050222">
    <property type="entry name" value="MATE_MdtK"/>
</dbReference>
<keyword evidence="4 8" id="KW-0812">Transmembrane</keyword>
<dbReference type="InterPro" id="IPR000731">
    <property type="entry name" value="SSD"/>
</dbReference>
<feature type="transmembrane region" description="Helical" evidence="8">
    <location>
        <begin position="276"/>
        <end position="300"/>
    </location>
</feature>
<organism evidence="10 11">
    <name type="scientific">Clostridium intestinale DSM 6191</name>
    <dbReference type="NCBI Taxonomy" id="1121320"/>
    <lineage>
        <taxon>Bacteria</taxon>
        <taxon>Bacillati</taxon>
        <taxon>Bacillota</taxon>
        <taxon>Clostridia</taxon>
        <taxon>Eubacteriales</taxon>
        <taxon>Clostridiaceae</taxon>
        <taxon>Clostridium</taxon>
    </lineage>
</organism>
<comment type="similarity">
    <text evidence="2">Belongs to the multi antimicrobial extrusion (MATE) (TC 2.A.66.1) family.</text>
</comment>
<keyword evidence="6 8" id="KW-0472">Membrane</keyword>
<dbReference type="RefSeq" id="WP_073017789.1">
    <property type="nucleotide sequence ID" value="NZ_FQXU01000004.1"/>
</dbReference>
<keyword evidence="3" id="KW-0813">Transport</keyword>
<proteinExistence type="inferred from homology"/>
<feature type="transmembrane region" description="Helical" evidence="8">
    <location>
        <begin position="158"/>
        <end position="175"/>
    </location>
</feature>
<feature type="transmembrane region" description="Helical" evidence="8">
    <location>
        <begin position="474"/>
        <end position="494"/>
    </location>
</feature>
<feature type="transmembrane region" description="Helical" evidence="8">
    <location>
        <begin position="321"/>
        <end position="340"/>
    </location>
</feature>
<feature type="transmembrane region" description="Helical" evidence="8">
    <location>
        <begin position="443"/>
        <end position="468"/>
    </location>
</feature>
<name>A0A1M5WTU6_9CLOT</name>
<evidence type="ECO:0000256" key="5">
    <source>
        <dbReference type="ARBA" id="ARBA00022989"/>
    </source>
</evidence>
<feature type="transmembrane region" description="Helical" evidence="8">
    <location>
        <begin position="12"/>
        <end position="31"/>
    </location>
</feature>
<gene>
    <name evidence="10" type="ORF">SAMN02745941_01258</name>
</gene>
<evidence type="ECO:0000313" key="10">
    <source>
        <dbReference type="EMBL" id="SHH90989.1"/>
    </source>
</evidence>
<evidence type="ECO:0000256" key="6">
    <source>
        <dbReference type="ARBA" id="ARBA00023136"/>
    </source>
</evidence>
<evidence type="ECO:0000256" key="2">
    <source>
        <dbReference type="ARBA" id="ARBA00010199"/>
    </source>
</evidence>
<dbReference type="GO" id="GO:0005886">
    <property type="term" value="C:plasma membrane"/>
    <property type="evidence" value="ECO:0007669"/>
    <property type="project" value="TreeGrafter"/>
</dbReference>
<sequence length="501" mass="55168">MKSNSFYKNSFILTSSNIATGVLGFIFSIYLSKVLGPEGVGLYGLVMPIYNLFIGLMTAGIIAAISKISALYSSKNDYGNLIKTLRTVAFFNLIWAAIISIVVFFFAPYIGAYGVNDSRTINAIRVTCPAMFFIAVSNILKGYFFGVSKISIPSFIDILEKALRIFILASLIYFLKAKSLSALVTVAYFSLCIGELQSLILLFIYYKHTLRNVPKVYTKTERRPQLLFDVLVISLPLALNSFLTSIFSTTATLIVPRRLMASGLTYSEALAMIGKFNGMAFVIVTFPIIVISSINSLLIPDLSQTMGSKDYFNASNRIKQVIKIAFLLGLCTFILCQLIPDSLGYMFFTRNDLGSYIKAASFASPILFPAISMFGILNGLGKQGIIVRNSLIIEIVEISSLFILTSIPSINIYGIAITAVITSAIGLTINLREVNKVISLEFSYINILIYIFIGILAYMSIGLLLNLFSSDTILIKNLIVMSLIGALFIFLLFASRRLGED</sequence>
<feature type="transmembrane region" description="Helical" evidence="8">
    <location>
        <begin position="123"/>
        <end position="146"/>
    </location>
</feature>
<dbReference type="AlphaFoldDB" id="A0A1M5WTU6"/>
<accession>A0A1M5WTU6</accession>
<dbReference type="InterPro" id="IPR002797">
    <property type="entry name" value="Polysacc_synth"/>
</dbReference>
<evidence type="ECO:0000256" key="1">
    <source>
        <dbReference type="ARBA" id="ARBA00004141"/>
    </source>
</evidence>
<evidence type="ECO:0000256" key="3">
    <source>
        <dbReference type="ARBA" id="ARBA00022448"/>
    </source>
</evidence>
<dbReference type="NCBIfam" id="TIGR02900">
    <property type="entry name" value="spore_V_B"/>
    <property type="match status" value="1"/>
</dbReference>
<dbReference type="PROSITE" id="PS50156">
    <property type="entry name" value="SSD"/>
    <property type="match status" value="1"/>
</dbReference>
<dbReference type="PANTHER" id="PTHR43298:SF2">
    <property type="entry name" value="FMN_FAD EXPORTER YEEO-RELATED"/>
    <property type="match status" value="1"/>
</dbReference>
<evidence type="ECO:0000256" key="7">
    <source>
        <dbReference type="ARBA" id="ARBA00031636"/>
    </source>
</evidence>
<protein>
    <recommendedName>
        <fullName evidence="7">Multidrug-efflux transporter</fullName>
    </recommendedName>
</protein>
<feature type="transmembrane region" description="Helical" evidence="8">
    <location>
        <begin position="226"/>
        <end position="256"/>
    </location>
</feature>
<feature type="domain" description="SSD" evidence="9">
    <location>
        <begin position="1"/>
        <end position="152"/>
    </location>
</feature>
<feature type="transmembrane region" description="Helical" evidence="8">
    <location>
        <begin position="43"/>
        <end position="66"/>
    </location>
</feature>
<feature type="transmembrane region" description="Helical" evidence="8">
    <location>
        <begin position="410"/>
        <end position="431"/>
    </location>
</feature>
<dbReference type="Proteomes" id="UP000184241">
    <property type="component" value="Unassembled WGS sequence"/>
</dbReference>
<reference evidence="10 11" key="1">
    <citation type="submission" date="2016-11" db="EMBL/GenBank/DDBJ databases">
        <authorList>
            <person name="Jaros S."/>
            <person name="Januszkiewicz K."/>
            <person name="Wedrychowicz H."/>
        </authorList>
    </citation>
    <scope>NUCLEOTIDE SEQUENCE [LARGE SCALE GENOMIC DNA]</scope>
    <source>
        <strain evidence="10 11">DSM 6191</strain>
    </source>
</reference>
<feature type="transmembrane region" description="Helical" evidence="8">
    <location>
        <begin position="360"/>
        <end position="378"/>
    </location>
</feature>
<dbReference type="EMBL" id="FQXU01000004">
    <property type="protein sequence ID" value="SHH90989.1"/>
    <property type="molecule type" value="Genomic_DNA"/>
</dbReference>
<dbReference type="InterPro" id="IPR014249">
    <property type="entry name" value="Spore_V_B"/>
</dbReference>
<dbReference type="InterPro" id="IPR024923">
    <property type="entry name" value="PG_synth_SpoVB"/>
</dbReference>
<comment type="subcellular location">
    <subcellularLocation>
        <location evidence="1">Membrane</location>
        <topology evidence="1">Multi-pass membrane protein</topology>
    </subcellularLocation>
</comment>
<keyword evidence="5 8" id="KW-1133">Transmembrane helix</keyword>
<dbReference type="Pfam" id="PF01943">
    <property type="entry name" value="Polysacc_synt"/>
    <property type="match status" value="1"/>
</dbReference>
<dbReference type="PIRSF" id="PIRSF038958">
    <property type="entry name" value="PG_synth_SpoVB"/>
    <property type="match status" value="1"/>
</dbReference>
<evidence type="ECO:0000256" key="4">
    <source>
        <dbReference type="ARBA" id="ARBA00022692"/>
    </source>
</evidence>
<dbReference type="PANTHER" id="PTHR43298">
    <property type="entry name" value="MULTIDRUG RESISTANCE PROTEIN NORM-RELATED"/>
    <property type="match status" value="1"/>
</dbReference>
<evidence type="ECO:0000313" key="11">
    <source>
        <dbReference type="Proteomes" id="UP000184241"/>
    </source>
</evidence>
<evidence type="ECO:0000256" key="8">
    <source>
        <dbReference type="SAM" id="Phobius"/>
    </source>
</evidence>
<feature type="transmembrane region" description="Helical" evidence="8">
    <location>
        <begin position="87"/>
        <end position="111"/>
    </location>
</feature>
<feature type="transmembrane region" description="Helical" evidence="8">
    <location>
        <begin position="187"/>
        <end position="206"/>
    </location>
</feature>